<sequence length="76" mass="8911">MILYTPVPPEVIWQSVNEETQPRLEEVVIDQIQVQVSRTKNNEIMIERILSTDPQVYLDKRFQPGMSVFVEPVIKK</sequence>
<dbReference type="AlphaFoldDB" id="A0A7G6E0V3"/>
<dbReference type="KEGG" id="tfr:BR63_04905"/>
<dbReference type="OrthoDB" id="1683573at2"/>
<gene>
    <name evidence="1" type="ORF">BR63_04905</name>
</gene>
<dbReference type="InterPro" id="IPR025619">
    <property type="entry name" value="YlzJ"/>
</dbReference>
<protein>
    <submittedName>
        <fullName evidence="1">Ribonuclease</fullName>
    </submittedName>
</protein>
<dbReference type="Pfam" id="PF14035">
    <property type="entry name" value="YlzJ"/>
    <property type="match status" value="1"/>
</dbReference>
<reference evidence="1 2" key="1">
    <citation type="journal article" date="2019" name="Front. Microbiol.">
        <title>Thermoanaerosceptrum fracticalcis gen. nov. sp. nov., a Novel Fumarate-Fermenting Microorganism From a Deep Fractured Carbonate Aquifer of the US Great Basin.</title>
        <authorList>
            <person name="Hamilton-Brehm S.D."/>
            <person name="Stewart L.E."/>
            <person name="Zavarin M."/>
            <person name="Caldwell M."/>
            <person name="Lawson P.A."/>
            <person name="Onstott T.C."/>
            <person name="Grzymski J."/>
            <person name="Neveux I."/>
            <person name="Lollar B.S."/>
            <person name="Russell C.E."/>
            <person name="Moser D.P."/>
        </authorList>
    </citation>
    <scope>NUCLEOTIDE SEQUENCE [LARGE SCALE GENOMIC DNA]</scope>
    <source>
        <strain evidence="1 2">DRI-13</strain>
    </source>
</reference>
<organism evidence="1 2">
    <name type="scientific">Thermanaerosceptrum fracticalcis</name>
    <dbReference type="NCBI Taxonomy" id="1712410"/>
    <lineage>
        <taxon>Bacteria</taxon>
        <taxon>Bacillati</taxon>
        <taxon>Bacillota</taxon>
        <taxon>Clostridia</taxon>
        <taxon>Eubacteriales</taxon>
        <taxon>Peptococcaceae</taxon>
        <taxon>Thermanaerosceptrum</taxon>
    </lineage>
</organism>
<proteinExistence type="predicted"/>
<dbReference type="EMBL" id="CP045798">
    <property type="protein sequence ID" value="QNB45707.1"/>
    <property type="molecule type" value="Genomic_DNA"/>
</dbReference>
<name>A0A7G6E0V3_THEFR</name>
<dbReference type="Proteomes" id="UP000515847">
    <property type="component" value="Chromosome"/>
</dbReference>
<dbReference type="RefSeq" id="WP_034419786.1">
    <property type="nucleotide sequence ID" value="NZ_CP045798.1"/>
</dbReference>
<accession>A0A7G6E0V3</accession>
<evidence type="ECO:0000313" key="1">
    <source>
        <dbReference type="EMBL" id="QNB45707.1"/>
    </source>
</evidence>
<keyword evidence="2" id="KW-1185">Reference proteome</keyword>
<evidence type="ECO:0000313" key="2">
    <source>
        <dbReference type="Proteomes" id="UP000515847"/>
    </source>
</evidence>